<sequence length="234" mass="26315">MTEHHGPEVARTLKHRLVDIEKLEKELVAKAHEILPDGAVNIVDFFILGATQRTLSHSRGFRTLIETRNFPSATILLRTQIDTAMRINGLTMMGDVEADVQKLFKGERTFDRLMSGTPIGGGKPERLTDAFLKRKLGKDHPWIEPLYAQTSDFVHLSFRHLFTAITDTDAETRMATLAISGTDPKQHEAAYYEVCDAFFRVSRLTSRTILAMLMMRHQRDKVEAAAAEHVGGGE</sequence>
<dbReference type="AlphaFoldDB" id="Q07JA8"/>
<dbReference type="EMBL" id="CP000463">
    <property type="protein sequence ID" value="ABJ07976.1"/>
    <property type="molecule type" value="Genomic_DNA"/>
</dbReference>
<dbReference type="HOGENOM" id="CLU_100567_0_0_5"/>
<evidence type="ECO:0000313" key="1">
    <source>
        <dbReference type="EMBL" id="ABJ07976.1"/>
    </source>
</evidence>
<dbReference type="eggNOG" id="ENOG503318S">
    <property type="taxonomic scope" value="Bacteria"/>
</dbReference>
<dbReference type="KEGG" id="rpe:RPE_4050"/>
<name>Q07JA8_RHOP5</name>
<protein>
    <submittedName>
        <fullName evidence="1">Uncharacterized protein</fullName>
    </submittedName>
</protein>
<accession>Q07JA8</accession>
<organism evidence="1">
    <name type="scientific">Rhodopseudomonas palustris (strain BisA53)</name>
    <dbReference type="NCBI Taxonomy" id="316055"/>
    <lineage>
        <taxon>Bacteria</taxon>
        <taxon>Pseudomonadati</taxon>
        <taxon>Pseudomonadota</taxon>
        <taxon>Alphaproteobacteria</taxon>
        <taxon>Hyphomicrobiales</taxon>
        <taxon>Nitrobacteraceae</taxon>
        <taxon>Rhodopseudomonas</taxon>
    </lineage>
</organism>
<proteinExistence type="predicted"/>
<dbReference type="OrthoDB" id="8266001at2"/>
<gene>
    <name evidence="1" type="ordered locus">RPE_4050</name>
</gene>
<reference evidence="1" key="1">
    <citation type="submission" date="2006-09" db="EMBL/GenBank/DDBJ databases">
        <title>Complete sequence of Rhodopseudomonas palustris BisA53.</title>
        <authorList>
            <consortium name="US DOE Joint Genome Institute"/>
            <person name="Copeland A."/>
            <person name="Lucas S."/>
            <person name="Lapidus A."/>
            <person name="Barry K."/>
            <person name="Detter J.C."/>
            <person name="Glavina del Rio T."/>
            <person name="Hammon N."/>
            <person name="Israni S."/>
            <person name="Dalin E."/>
            <person name="Tice H."/>
            <person name="Pitluck S."/>
            <person name="Chain P."/>
            <person name="Malfatti S."/>
            <person name="Shin M."/>
            <person name="Vergez L."/>
            <person name="Schmutz J."/>
            <person name="Larimer F."/>
            <person name="Land M."/>
            <person name="Hauser L."/>
            <person name="Pelletier D.A."/>
            <person name="Kyrpides N."/>
            <person name="Kim E."/>
            <person name="Harwood C.S."/>
            <person name="Oda Y."/>
            <person name="Richardson P."/>
        </authorList>
    </citation>
    <scope>NUCLEOTIDE SEQUENCE [LARGE SCALE GENOMIC DNA]</scope>
    <source>
        <strain evidence="1">BisA53</strain>
    </source>
</reference>